<dbReference type="PANTHER" id="PTHR19353:SF73">
    <property type="entry name" value="FATTY ACID DESATURASE"/>
    <property type="match status" value="1"/>
</dbReference>
<dbReference type="PANTHER" id="PTHR19353">
    <property type="entry name" value="FATTY ACID DESATURASE 2"/>
    <property type="match status" value="1"/>
</dbReference>
<feature type="transmembrane region" description="Helical" evidence="1">
    <location>
        <begin position="49"/>
        <end position="72"/>
    </location>
</feature>
<evidence type="ECO:0000313" key="4">
    <source>
        <dbReference type="Proteomes" id="UP000295418"/>
    </source>
</evidence>
<name>A0A4R4EF79_9BACL</name>
<feature type="transmembrane region" description="Helical" evidence="1">
    <location>
        <begin position="26"/>
        <end position="43"/>
    </location>
</feature>
<feature type="transmembrane region" description="Helical" evidence="1">
    <location>
        <begin position="84"/>
        <end position="102"/>
    </location>
</feature>
<dbReference type="GO" id="GO:0006629">
    <property type="term" value="P:lipid metabolic process"/>
    <property type="evidence" value="ECO:0007669"/>
    <property type="project" value="InterPro"/>
</dbReference>
<accession>A0A4R4EF79</accession>
<dbReference type="Pfam" id="PF00487">
    <property type="entry name" value="FA_desaturase"/>
    <property type="match status" value="1"/>
</dbReference>
<dbReference type="CDD" id="cd03507">
    <property type="entry name" value="Delta12-FADS-like"/>
    <property type="match status" value="1"/>
</dbReference>
<organism evidence="3 4">
    <name type="scientific">Paenibacillus albiflavus</name>
    <dbReference type="NCBI Taxonomy" id="2545760"/>
    <lineage>
        <taxon>Bacteria</taxon>
        <taxon>Bacillati</taxon>
        <taxon>Bacillota</taxon>
        <taxon>Bacilli</taxon>
        <taxon>Bacillales</taxon>
        <taxon>Paenibacillaceae</taxon>
        <taxon>Paenibacillus</taxon>
    </lineage>
</organism>
<dbReference type="AlphaFoldDB" id="A0A4R4EF79"/>
<keyword evidence="1" id="KW-1133">Transmembrane helix</keyword>
<evidence type="ECO:0000313" key="3">
    <source>
        <dbReference type="EMBL" id="TCZ78716.1"/>
    </source>
</evidence>
<dbReference type="Proteomes" id="UP000295418">
    <property type="component" value="Unassembled WGS sequence"/>
</dbReference>
<evidence type="ECO:0000259" key="2">
    <source>
        <dbReference type="Pfam" id="PF00487"/>
    </source>
</evidence>
<keyword evidence="1" id="KW-0472">Membrane</keyword>
<feature type="domain" description="Fatty acid desaturase" evidence="2">
    <location>
        <begin position="51"/>
        <end position="291"/>
    </location>
</feature>
<sequence>MNNPNEQGSWRKDVAPYERSHTKRSVWQIINTIIPYIILWYAAYLCLEVSFWLTLPIAIVAGGFLIRTFIIFHDCCHGSFFKNRKANAIVGTITGIMTFVPFQQWRYTHAVHHATSGNLDHRGTGDIWTMTVEEYLSASTMQRFIYRLYRNPIIMFGLGPIYIFLINYRFNRKAAKRKERINTYVTNLGIVVLLGTLCLVLGWQEALLVQVPIFLTSSIAGIWLFYVQHNFEEGYYEEDGNWDHASAALQGSSFYSLPRFLHWITGNIGYHHIHHLSPRVPNYYLEKVHNTNAKLREVQTITLKTSLKSLKFRIWDTKVKRFISFKDIKRYTPKRES</sequence>
<dbReference type="RefSeq" id="WP_132417166.1">
    <property type="nucleotide sequence ID" value="NZ_SKFG01000004.1"/>
</dbReference>
<protein>
    <submittedName>
        <fullName evidence="3">Fatty acid desaturase</fullName>
    </submittedName>
</protein>
<reference evidence="3 4" key="1">
    <citation type="submission" date="2019-03" db="EMBL/GenBank/DDBJ databases">
        <authorList>
            <person name="Kim M.K.M."/>
        </authorList>
    </citation>
    <scope>NUCLEOTIDE SEQUENCE [LARGE SCALE GENOMIC DNA]</scope>
    <source>
        <strain evidence="3 4">18JY21-1</strain>
    </source>
</reference>
<feature type="transmembrane region" description="Helical" evidence="1">
    <location>
        <begin position="153"/>
        <end position="170"/>
    </location>
</feature>
<keyword evidence="1" id="KW-0812">Transmembrane</keyword>
<evidence type="ECO:0000256" key="1">
    <source>
        <dbReference type="SAM" id="Phobius"/>
    </source>
</evidence>
<dbReference type="GO" id="GO:0016717">
    <property type="term" value="F:oxidoreductase activity, acting on paired donors, with oxidation of a pair of donors resulting in the reduction of molecular oxygen to two molecules of water"/>
    <property type="evidence" value="ECO:0007669"/>
    <property type="project" value="TreeGrafter"/>
</dbReference>
<gene>
    <name evidence="3" type="ORF">E0485_06425</name>
</gene>
<dbReference type="EMBL" id="SKFG01000004">
    <property type="protein sequence ID" value="TCZ78716.1"/>
    <property type="molecule type" value="Genomic_DNA"/>
</dbReference>
<dbReference type="GO" id="GO:0016020">
    <property type="term" value="C:membrane"/>
    <property type="evidence" value="ECO:0007669"/>
    <property type="project" value="TreeGrafter"/>
</dbReference>
<dbReference type="InterPro" id="IPR012171">
    <property type="entry name" value="Fatty_acid_desaturase"/>
</dbReference>
<dbReference type="OrthoDB" id="9769653at2"/>
<proteinExistence type="predicted"/>
<feature type="transmembrane region" description="Helical" evidence="1">
    <location>
        <begin position="182"/>
        <end position="203"/>
    </location>
</feature>
<dbReference type="InterPro" id="IPR005804">
    <property type="entry name" value="FA_desaturase_dom"/>
</dbReference>
<comment type="caution">
    <text evidence="3">The sequence shown here is derived from an EMBL/GenBank/DDBJ whole genome shotgun (WGS) entry which is preliminary data.</text>
</comment>
<feature type="transmembrane region" description="Helical" evidence="1">
    <location>
        <begin position="209"/>
        <end position="227"/>
    </location>
</feature>
<keyword evidence="4" id="KW-1185">Reference proteome</keyword>